<dbReference type="OrthoDB" id="9775130at2"/>
<dbReference type="Proteomes" id="UP000292085">
    <property type="component" value="Unassembled WGS sequence"/>
</dbReference>
<reference evidence="1 2" key="1">
    <citation type="submission" date="2019-02" db="EMBL/GenBank/DDBJ databases">
        <authorList>
            <person name="Li Y."/>
        </authorList>
    </citation>
    <scope>NUCLEOTIDE SEQUENCE [LARGE SCALE GENOMIC DNA]</scope>
    <source>
        <strain evidence="1 2">3-7</strain>
    </source>
</reference>
<dbReference type="Pfam" id="PF00756">
    <property type="entry name" value="Esterase"/>
    <property type="match status" value="1"/>
</dbReference>
<dbReference type="Gene3D" id="3.40.50.1820">
    <property type="entry name" value="alpha/beta hydrolase"/>
    <property type="match status" value="1"/>
</dbReference>
<dbReference type="EMBL" id="SGIS01000012">
    <property type="protein sequence ID" value="RZF64642.1"/>
    <property type="molecule type" value="Genomic_DNA"/>
</dbReference>
<dbReference type="SUPFAM" id="SSF53474">
    <property type="entry name" value="alpha/beta-Hydrolases"/>
    <property type="match status" value="1"/>
</dbReference>
<evidence type="ECO:0000313" key="2">
    <source>
        <dbReference type="Proteomes" id="UP000292085"/>
    </source>
</evidence>
<dbReference type="InterPro" id="IPR050583">
    <property type="entry name" value="Mycobacterial_A85_antigen"/>
</dbReference>
<dbReference type="PANTHER" id="PTHR48098">
    <property type="entry name" value="ENTEROCHELIN ESTERASE-RELATED"/>
    <property type="match status" value="1"/>
</dbReference>
<dbReference type="InterPro" id="IPR000801">
    <property type="entry name" value="Esterase-like"/>
</dbReference>
<dbReference type="RefSeq" id="WP_130156832.1">
    <property type="nucleotide sequence ID" value="NZ_SGIS01000012.1"/>
</dbReference>
<protein>
    <submittedName>
        <fullName evidence="1">Esterase family protein</fullName>
    </submittedName>
</protein>
<comment type="caution">
    <text evidence="1">The sequence shown here is derived from an EMBL/GenBank/DDBJ whole genome shotgun (WGS) entry which is preliminary data.</text>
</comment>
<dbReference type="PANTHER" id="PTHR48098:SF3">
    <property type="entry name" value="IRON(III) ENTEROBACTIN ESTERASE"/>
    <property type="match status" value="1"/>
</dbReference>
<evidence type="ECO:0000313" key="1">
    <source>
        <dbReference type="EMBL" id="RZF64642.1"/>
    </source>
</evidence>
<keyword evidence="2" id="KW-1185">Reference proteome</keyword>
<organism evidence="1 2">
    <name type="scientific">Sphingomonas populi</name>
    <dbReference type="NCBI Taxonomy" id="2484750"/>
    <lineage>
        <taxon>Bacteria</taxon>
        <taxon>Pseudomonadati</taxon>
        <taxon>Pseudomonadota</taxon>
        <taxon>Alphaproteobacteria</taxon>
        <taxon>Sphingomonadales</taxon>
        <taxon>Sphingomonadaceae</taxon>
        <taxon>Sphingomonas</taxon>
    </lineage>
</organism>
<dbReference type="InterPro" id="IPR029058">
    <property type="entry name" value="AB_hydrolase_fold"/>
</dbReference>
<gene>
    <name evidence="1" type="ORF">EWE75_09595</name>
</gene>
<accession>A0A4Q6Y310</accession>
<sequence length="369" mass="41032">MRPRKRLADFIVGRRGGVAHIRVQAKGDEAERYMWARSLALIAAVCVGAGPARADDIHIAPPYRDAPEMVAHADQPSGTLHSFIMTSRESRIYPGIRQLDTETTRRRDPYGNRLAAPAHLQSEPAPYRREVFVYIPAGYRPGTRAPLLVVQDGRDYTARIAAALDSLIAQHRVPAMVAVMIQSGGGDAQGSERGLEYDTVSDRYARFVQTEVLPRVEHLYGVRLTDDPRGRAAMGGSSGAAAAFTMAWFHPEWFGKVLSYSGTFVNQASPADPATPHGAWDYHDRLIPATPAKPIRIWMEVGERDLHWQDPEATYHNWPMANDRMAAALRAKHYDYRYVTAAGAGHVDGDVIAQTLPGALEWLWRDYPR</sequence>
<dbReference type="AlphaFoldDB" id="A0A4Q6Y310"/>
<name>A0A4Q6Y310_9SPHN</name>
<proteinExistence type="predicted"/>